<reference evidence="2 3" key="1">
    <citation type="submission" date="2020-09" db="EMBL/GenBank/DDBJ databases">
        <title>De no assembly of potato wild relative species, Solanum commersonii.</title>
        <authorList>
            <person name="Cho K."/>
        </authorList>
    </citation>
    <scope>NUCLEOTIDE SEQUENCE [LARGE SCALE GENOMIC DNA]</scope>
    <source>
        <strain evidence="2">LZ3.2</strain>
        <tissue evidence="2">Leaf</tissue>
    </source>
</reference>
<dbReference type="AlphaFoldDB" id="A0A9J5ZW37"/>
<name>A0A9J5ZW37_SOLCO</name>
<organism evidence="2 3">
    <name type="scientific">Solanum commersonii</name>
    <name type="common">Commerson's wild potato</name>
    <name type="synonym">Commerson's nightshade</name>
    <dbReference type="NCBI Taxonomy" id="4109"/>
    <lineage>
        <taxon>Eukaryota</taxon>
        <taxon>Viridiplantae</taxon>
        <taxon>Streptophyta</taxon>
        <taxon>Embryophyta</taxon>
        <taxon>Tracheophyta</taxon>
        <taxon>Spermatophyta</taxon>
        <taxon>Magnoliopsida</taxon>
        <taxon>eudicotyledons</taxon>
        <taxon>Gunneridae</taxon>
        <taxon>Pentapetalae</taxon>
        <taxon>asterids</taxon>
        <taxon>lamiids</taxon>
        <taxon>Solanales</taxon>
        <taxon>Solanaceae</taxon>
        <taxon>Solanoideae</taxon>
        <taxon>Solaneae</taxon>
        <taxon>Solanum</taxon>
    </lineage>
</organism>
<evidence type="ECO:0000313" key="3">
    <source>
        <dbReference type="Proteomes" id="UP000824120"/>
    </source>
</evidence>
<protein>
    <submittedName>
        <fullName evidence="2">Uncharacterized protein</fullName>
    </submittedName>
</protein>
<accession>A0A9J5ZW37</accession>
<keyword evidence="3" id="KW-1185">Reference proteome</keyword>
<evidence type="ECO:0000313" key="2">
    <source>
        <dbReference type="EMBL" id="KAG5616489.1"/>
    </source>
</evidence>
<evidence type="ECO:0000256" key="1">
    <source>
        <dbReference type="SAM" id="MobiDB-lite"/>
    </source>
</evidence>
<dbReference type="EMBL" id="JACXVP010000003">
    <property type="protein sequence ID" value="KAG5616489.1"/>
    <property type="molecule type" value="Genomic_DNA"/>
</dbReference>
<comment type="caution">
    <text evidence="2">The sequence shown here is derived from an EMBL/GenBank/DDBJ whole genome shotgun (WGS) entry which is preliminary data.</text>
</comment>
<feature type="compositionally biased region" description="Basic and acidic residues" evidence="1">
    <location>
        <begin position="30"/>
        <end position="58"/>
    </location>
</feature>
<gene>
    <name evidence="2" type="ORF">H5410_016313</name>
</gene>
<proteinExistence type="predicted"/>
<sequence>MCDESTQQHEVLPIENGPELPANVSQENLIEARNKPSKETSQRVHHEDISDNESRTLKAESTYGKKGGKEGEIIHKCSDILEDAVDFKPLTDMIRPQQHDELNKG</sequence>
<feature type="region of interest" description="Disordered" evidence="1">
    <location>
        <begin position="1"/>
        <end position="70"/>
    </location>
</feature>
<dbReference type="Proteomes" id="UP000824120">
    <property type="component" value="Chromosome 3"/>
</dbReference>